<accession>A0ABX8H3Q0</accession>
<evidence type="ECO:0000256" key="1">
    <source>
        <dbReference type="ARBA" id="ARBA00022801"/>
    </source>
</evidence>
<feature type="domain" description="Alpha/beta hydrolase fold-3" evidence="2">
    <location>
        <begin position="74"/>
        <end position="273"/>
    </location>
</feature>
<evidence type="ECO:0000313" key="4">
    <source>
        <dbReference type="Proteomes" id="UP000682802"/>
    </source>
</evidence>
<dbReference type="InterPro" id="IPR029058">
    <property type="entry name" value="AB_hydrolase_fold"/>
</dbReference>
<dbReference type="RefSeq" id="WP_144077013.1">
    <property type="nucleotide sequence ID" value="NZ_CP076130.1"/>
</dbReference>
<keyword evidence="4" id="KW-1185">Reference proteome</keyword>
<organism evidence="3 4">
    <name type="scientific">Flammeovirga kamogawensis</name>
    <dbReference type="NCBI Taxonomy" id="373891"/>
    <lineage>
        <taxon>Bacteria</taxon>
        <taxon>Pseudomonadati</taxon>
        <taxon>Bacteroidota</taxon>
        <taxon>Cytophagia</taxon>
        <taxon>Cytophagales</taxon>
        <taxon>Flammeovirgaceae</taxon>
        <taxon>Flammeovirga</taxon>
    </lineage>
</organism>
<dbReference type="Pfam" id="PF07859">
    <property type="entry name" value="Abhydrolase_3"/>
    <property type="match status" value="1"/>
</dbReference>
<dbReference type="InterPro" id="IPR050300">
    <property type="entry name" value="GDXG_lipolytic_enzyme"/>
</dbReference>
<dbReference type="Gene3D" id="3.40.50.1820">
    <property type="entry name" value="alpha/beta hydrolase"/>
    <property type="match status" value="1"/>
</dbReference>
<evidence type="ECO:0000313" key="3">
    <source>
        <dbReference type="EMBL" id="QWG10524.1"/>
    </source>
</evidence>
<protein>
    <submittedName>
        <fullName evidence="3">Alpha/beta hydrolase</fullName>
    </submittedName>
</protein>
<dbReference type="Proteomes" id="UP000682802">
    <property type="component" value="Plasmid p1"/>
</dbReference>
<dbReference type="PANTHER" id="PTHR48081:SF8">
    <property type="entry name" value="ALPHA_BETA HYDROLASE FOLD-3 DOMAIN-CONTAINING PROTEIN-RELATED"/>
    <property type="match status" value="1"/>
</dbReference>
<gene>
    <name evidence="3" type="ORF">KM029_26485</name>
</gene>
<geneLocation type="plasmid" evidence="3 4">
    <name>p1</name>
</geneLocation>
<name>A0ABX8H3Q0_9BACT</name>
<proteinExistence type="predicted"/>
<keyword evidence="1 3" id="KW-0378">Hydrolase</keyword>
<dbReference type="InterPro" id="IPR013094">
    <property type="entry name" value="AB_hydrolase_3"/>
</dbReference>
<dbReference type="PANTHER" id="PTHR48081">
    <property type="entry name" value="AB HYDROLASE SUPERFAMILY PROTEIN C4A8.06C"/>
    <property type="match status" value="1"/>
</dbReference>
<dbReference type="SUPFAM" id="SSF53474">
    <property type="entry name" value="alpha/beta-Hydrolases"/>
    <property type="match status" value="1"/>
</dbReference>
<keyword evidence="3" id="KW-0614">Plasmid</keyword>
<evidence type="ECO:0000259" key="2">
    <source>
        <dbReference type="Pfam" id="PF07859"/>
    </source>
</evidence>
<sequence>MKQSLAYYIILLVIKLKGIKRDFSKVPIDFKKIRKEDVKLPNNRFFKRHILQKIKVLESLITEIGCVEKADKLLIFIHGGAFISGPTQHHWDTIKEIAIKTNYTIWMCDYPKAPENQIAKISENIDAIYSKALKNYQPNHIAIIGDSVGGTLATALIQRLRINEIELPAKLILVSPVMDASMSNPEINTFEKLDPMLSRAGVLSAKKMCAGTMDLKDPMISPLYGDFEGFPETTLFLSQNDIMYPDTKLVELKMKKANVNLEVIEGKNMPHIWPFLPVMKEAQDSLNDIIRRLITI</sequence>
<reference evidence="3 4" key="1">
    <citation type="submission" date="2021-05" db="EMBL/GenBank/DDBJ databases">
        <title>Comparative genomic studies on the polysaccharide-degrading batcterial strains of the Flammeovirga genus.</title>
        <authorList>
            <person name="Zewei F."/>
            <person name="Zheng Z."/>
            <person name="Yu L."/>
            <person name="Ruyue G."/>
            <person name="Yanhong M."/>
            <person name="Yuanyuan C."/>
            <person name="Jingyan G."/>
            <person name="Wenjun H."/>
        </authorList>
    </citation>
    <scope>NUCLEOTIDE SEQUENCE [LARGE SCALE GENOMIC DNA]</scope>
    <source>
        <strain evidence="3 4">YS10</strain>
        <plasmid evidence="3 4">p1</plasmid>
    </source>
</reference>
<dbReference type="GO" id="GO:0016787">
    <property type="term" value="F:hydrolase activity"/>
    <property type="evidence" value="ECO:0007669"/>
    <property type="project" value="UniProtKB-KW"/>
</dbReference>
<dbReference type="EMBL" id="CP076130">
    <property type="protein sequence ID" value="QWG10524.1"/>
    <property type="molecule type" value="Genomic_DNA"/>
</dbReference>